<feature type="compositionally biased region" description="Polar residues" evidence="1">
    <location>
        <begin position="353"/>
        <end position="371"/>
    </location>
</feature>
<evidence type="ECO:0000256" key="1">
    <source>
        <dbReference type="SAM" id="MobiDB-lite"/>
    </source>
</evidence>
<name>A0AAN6LXZ8_9PLEO</name>
<dbReference type="Proteomes" id="UP001280581">
    <property type="component" value="Unassembled WGS sequence"/>
</dbReference>
<comment type="caution">
    <text evidence="2">The sequence shown here is derived from an EMBL/GenBank/DDBJ whole genome shotgun (WGS) entry which is preliminary data.</text>
</comment>
<dbReference type="AlphaFoldDB" id="A0AAN6LXZ8"/>
<reference evidence="2 3" key="1">
    <citation type="submission" date="2021-02" db="EMBL/GenBank/DDBJ databases">
        <title>Genome assembly of Pseudopithomyces chartarum.</title>
        <authorList>
            <person name="Jauregui R."/>
            <person name="Singh J."/>
            <person name="Voisey C."/>
        </authorList>
    </citation>
    <scope>NUCLEOTIDE SEQUENCE [LARGE SCALE GENOMIC DNA]</scope>
    <source>
        <strain evidence="2 3">AGR01</strain>
    </source>
</reference>
<dbReference type="EMBL" id="WVTA01000009">
    <property type="protein sequence ID" value="KAK3207315.1"/>
    <property type="molecule type" value="Genomic_DNA"/>
</dbReference>
<accession>A0AAN6LXZ8</accession>
<feature type="region of interest" description="Disordered" evidence="1">
    <location>
        <begin position="313"/>
        <end position="371"/>
    </location>
</feature>
<evidence type="ECO:0000313" key="3">
    <source>
        <dbReference type="Proteomes" id="UP001280581"/>
    </source>
</evidence>
<sequence length="371" mass="42108">MSMSQASGVHRQHTTPPSSFTEHPLTPPPTDEKPFAQAHRVVALFRDIRAGKHTKQDPWRIFQLASGEYREIQRQLDQDEPLARYVKSKIRYDYDAAHNQLLVRMPTAIHELFIARVEDAIHTQLKLIGDESSRAANFARKIHPARSTEIRFPVDYASRGTQTKHEPDASFCHQDARYPGVVIEVAYSQTRKTLDRLAEDYLLDSDTGIQVVIGLNIAYGKQKSRQATLSVWRTRIEDNEIKAVQVITDEPFRNTQGIPTDHPGLRLQLRDFAYEDLALRELGATDRELAITAQQLCEYLDAAETRDAQLETLGKPSIAPGLKKRKRSDTPPDQIASGDEAKYVEQEKRATKRMTQQDPDYEGSSSISFSE</sequence>
<proteinExistence type="predicted"/>
<evidence type="ECO:0000313" key="2">
    <source>
        <dbReference type="EMBL" id="KAK3207315.1"/>
    </source>
</evidence>
<gene>
    <name evidence="2" type="ORF">GRF29_103g544373</name>
</gene>
<protein>
    <submittedName>
        <fullName evidence="2">Uncharacterized protein</fullName>
    </submittedName>
</protein>
<feature type="region of interest" description="Disordered" evidence="1">
    <location>
        <begin position="1"/>
        <end position="33"/>
    </location>
</feature>
<organism evidence="2 3">
    <name type="scientific">Pseudopithomyces chartarum</name>
    <dbReference type="NCBI Taxonomy" id="1892770"/>
    <lineage>
        <taxon>Eukaryota</taxon>
        <taxon>Fungi</taxon>
        <taxon>Dikarya</taxon>
        <taxon>Ascomycota</taxon>
        <taxon>Pezizomycotina</taxon>
        <taxon>Dothideomycetes</taxon>
        <taxon>Pleosporomycetidae</taxon>
        <taxon>Pleosporales</taxon>
        <taxon>Massarineae</taxon>
        <taxon>Didymosphaeriaceae</taxon>
        <taxon>Pseudopithomyces</taxon>
    </lineage>
</organism>
<keyword evidence="3" id="KW-1185">Reference proteome</keyword>
<feature type="compositionally biased region" description="Basic and acidic residues" evidence="1">
    <location>
        <begin position="339"/>
        <end position="349"/>
    </location>
</feature>